<organism evidence="1 2">
    <name type="scientific">Azonexus hydrophilus</name>
    <dbReference type="NCBI Taxonomy" id="418702"/>
    <lineage>
        <taxon>Bacteria</taxon>
        <taxon>Pseudomonadati</taxon>
        <taxon>Pseudomonadota</taxon>
        <taxon>Betaproteobacteria</taxon>
        <taxon>Rhodocyclales</taxon>
        <taxon>Azonexaceae</taxon>
        <taxon>Azonexus</taxon>
    </lineage>
</organism>
<keyword evidence="2" id="KW-1185">Reference proteome</keyword>
<dbReference type="Proteomes" id="UP001479520">
    <property type="component" value="Plasmid unnamed1"/>
</dbReference>
<evidence type="ECO:0000313" key="1">
    <source>
        <dbReference type="EMBL" id="WZJ23355.1"/>
    </source>
</evidence>
<evidence type="ECO:0008006" key="3">
    <source>
        <dbReference type="Google" id="ProtNLM"/>
    </source>
</evidence>
<accession>A0ABZ2XPR8</accession>
<name>A0ABZ2XPR8_9RHOO</name>
<geneLocation type="plasmid" evidence="1 2">
    <name>unnamed1</name>
</geneLocation>
<sequence>MVLTNEQVVLLERAKKASFGQLRQQHLTDQEKKDCVVLVARGLMKDVVGTTFMLTNAGHSC</sequence>
<protein>
    <recommendedName>
        <fullName evidence="3">DUF4224 domain-containing protein</fullName>
    </recommendedName>
</protein>
<dbReference type="RefSeq" id="WP_341744694.1">
    <property type="nucleotide sequence ID" value="NZ_CP151407.1"/>
</dbReference>
<reference evidence="1 2" key="1">
    <citation type="submission" date="2024-04" db="EMBL/GenBank/DDBJ databases">
        <title>Dissimilatory iodate-reducing microorganisms contribute to the enrichment of iodine in groundwater.</title>
        <authorList>
            <person name="Jiang Z."/>
        </authorList>
    </citation>
    <scope>NUCLEOTIDE SEQUENCE [LARGE SCALE GENOMIC DNA]</scope>
    <source>
        <strain evidence="1 2">NCP973</strain>
        <plasmid evidence="1 2">unnamed1</plasmid>
    </source>
</reference>
<keyword evidence="1" id="KW-0614">Plasmid</keyword>
<evidence type="ECO:0000313" key="2">
    <source>
        <dbReference type="Proteomes" id="UP001479520"/>
    </source>
</evidence>
<dbReference type="EMBL" id="CP151407">
    <property type="protein sequence ID" value="WZJ23355.1"/>
    <property type="molecule type" value="Genomic_DNA"/>
</dbReference>
<gene>
    <name evidence="1" type="ORF">AADV58_18270</name>
</gene>
<proteinExistence type="predicted"/>